<dbReference type="PANTHER" id="PTHR43156:SF2">
    <property type="entry name" value="STAGE II SPORULATION PROTEIN E"/>
    <property type="match status" value="1"/>
</dbReference>
<dbReference type="Gene3D" id="3.60.40.10">
    <property type="entry name" value="PPM-type phosphatase domain"/>
    <property type="match status" value="1"/>
</dbReference>
<dbReference type="InterPro" id="IPR052016">
    <property type="entry name" value="Bact_Sigma-Reg"/>
</dbReference>
<gene>
    <name evidence="4" type="ORF">AS594_05595</name>
</gene>
<feature type="domain" description="PPM-type phosphatase" evidence="3">
    <location>
        <begin position="147"/>
        <end position="365"/>
    </location>
</feature>
<evidence type="ECO:0000313" key="4">
    <source>
        <dbReference type="EMBL" id="OEJ24027.1"/>
    </source>
</evidence>
<dbReference type="Proteomes" id="UP000095759">
    <property type="component" value="Unassembled WGS sequence"/>
</dbReference>
<dbReference type="InterPro" id="IPR001932">
    <property type="entry name" value="PPM-type_phosphatase-like_dom"/>
</dbReference>
<keyword evidence="2" id="KW-0472">Membrane</keyword>
<evidence type="ECO:0000256" key="2">
    <source>
        <dbReference type="SAM" id="Phobius"/>
    </source>
</evidence>
<dbReference type="SMART" id="SM00331">
    <property type="entry name" value="PP2C_SIG"/>
    <property type="match status" value="1"/>
</dbReference>
<dbReference type="PANTHER" id="PTHR43156">
    <property type="entry name" value="STAGE II SPORULATION PROTEIN E-RELATED"/>
    <property type="match status" value="1"/>
</dbReference>
<dbReference type="EMBL" id="MEHJ01000001">
    <property type="protein sequence ID" value="OEJ24027.1"/>
    <property type="molecule type" value="Genomic_DNA"/>
</dbReference>
<keyword evidence="2" id="KW-0812">Transmembrane</keyword>
<keyword evidence="2" id="KW-1133">Transmembrane helix</keyword>
<dbReference type="InterPro" id="IPR036457">
    <property type="entry name" value="PPM-type-like_dom_sf"/>
</dbReference>
<feature type="transmembrane region" description="Helical" evidence="2">
    <location>
        <begin position="63"/>
        <end position="82"/>
    </location>
</feature>
<dbReference type="Pfam" id="PF07228">
    <property type="entry name" value="SpoIIE"/>
    <property type="match status" value="1"/>
</dbReference>
<protein>
    <recommendedName>
        <fullName evidence="3">PPM-type phosphatase domain-containing protein</fullName>
    </recommendedName>
</protein>
<organism evidence="4 5">
    <name type="scientific">Streptomyces agglomeratus</name>
    <dbReference type="NCBI Taxonomy" id="285458"/>
    <lineage>
        <taxon>Bacteria</taxon>
        <taxon>Bacillati</taxon>
        <taxon>Actinomycetota</taxon>
        <taxon>Actinomycetes</taxon>
        <taxon>Kitasatosporales</taxon>
        <taxon>Streptomycetaceae</taxon>
        <taxon>Streptomyces</taxon>
    </lineage>
</organism>
<evidence type="ECO:0000259" key="3">
    <source>
        <dbReference type="SMART" id="SM00331"/>
    </source>
</evidence>
<keyword evidence="5" id="KW-1185">Reference proteome</keyword>
<dbReference type="GO" id="GO:0016791">
    <property type="term" value="F:phosphatase activity"/>
    <property type="evidence" value="ECO:0007669"/>
    <property type="project" value="TreeGrafter"/>
</dbReference>
<comment type="caution">
    <text evidence="4">The sequence shown here is derived from an EMBL/GenBank/DDBJ whole genome shotgun (WGS) entry which is preliminary data.</text>
</comment>
<evidence type="ECO:0000256" key="1">
    <source>
        <dbReference type="ARBA" id="ARBA00022801"/>
    </source>
</evidence>
<dbReference type="AlphaFoldDB" id="A0A1E5P3F8"/>
<dbReference type="RefSeq" id="WP_069933375.1">
    <property type="nucleotide sequence ID" value="NZ_MEHJ01000001.1"/>
</dbReference>
<sequence>MPVRLLRPLPLRVPDLSPRGSRLAAAMPWLVWAAALLVALLTEPDVSVGPVLAAVPALAAVAHRWLGILGFGALAAATQTVLRWGSVPLGGSALPMVTIAIVVVTVAGVAAAVARERSERTLDHVRSLAGGVQRAVLRPLPESTAGYRLAGFYRAAEAEARVGGDFYDALQTPHGLRLVLGDVCGKGLPAVDATVTLLGAFREAAYHEPDLAAVARRMDLSLRRRQGASGDDRYATALLLQGHPDGTLKLVNCGHVPPIAVSPKRSRELSLWPGCPLGYFEFAQDEPLRVDTHTLAAGTSLLMVTDGITEARNGDRDFFDLKAAVTGQDLGPCPEALTRALLADVSQHAAGGRLRDDAAALALVRHIPEATGAVTAPSRPTPADPMPAGP</sequence>
<reference evidence="4 5" key="1">
    <citation type="submission" date="2016-08" db="EMBL/GenBank/DDBJ databases">
        <title>Complete genome sequence of Streptomyces agglomeratus strain 6-3-2, a novel anti-MRSA actinomycete isolated from Wuli of Tebit, China.</title>
        <authorList>
            <person name="Chen X."/>
        </authorList>
    </citation>
    <scope>NUCLEOTIDE SEQUENCE [LARGE SCALE GENOMIC DNA]</scope>
    <source>
        <strain evidence="4 5">6-3-2</strain>
    </source>
</reference>
<evidence type="ECO:0000313" key="5">
    <source>
        <dbReference type="Proteomes" id="UP000095759"/>
    </source>
</evidence>
<dbReference type="STRING" id="285458.BGM19_31195"/>
<name>A0A1E5P3F8_9ACTN</name>
<keyword evidence="1" id="KW-0378">Hydrolase</keyword>
<proteinExistence type="predicted"/>
<dbReference type="OrthoDB" id="4230392at2"/>
<accession>A0A1E5P3F8</accession>
<feature type="transmembrane region" description="Helical" evidence="2">
    <location>
        <begin position="94"/>
        <end position="114"/>
    </location>
</feature>